<dbReference type="PANTHER" id="PTHR45953">
    <property type="entry name" value="IDURONATE 2-SULFATASE"/>
    <property type="match status" value="1"/>
</dbReference>
<dbReference type="CDD" id="cd16027">
    <property type="entry name" value="SGSH"/>
    <property type="match status" value="1"/>
</dbReference>
<accession>A0A7T7XL94</accession>
<feature type="domain" description="Sulfatase N-terminal" evidence="4">
    <location>
        <begin position="3"/>
        <end position="278"/>
    </location>
</feature>
<dbReference type="GO" id="GO:0005737">
    <property type="term" value="C:cytoplasm"/>
    <property type="evidence" value="ECO:0007669"/>
    <property type="project" value="TreeGrafter"/>
</dbReference>
<keyword evidence="2" id="KW-0479">Metal-binding</keyword>
<dbReference type="GO" id="GO:0008484">
    <property type="term" value="F:sulfuric ester hydrolase activity"/>
    <property type="evidence" value="ECO:0007669"/>
    <property type="project" value="TreeGrafter"/>
</dbReference>
<evidence type="ECO:0000313" key="5">
    <source>
        <dbReference type="EMBL" id="QQO08475.1"/>
    </source>
</evidence>
<gene>
    <name evidence="5" type="ORF">JFL75_16280</name>
</gene>
<dbReference type="PANTHER" id="PTHR45953:SF1">
    <property type="entry name" value="IDURONATE 2-SULFATASE"/>
    <property type="match status" value="1"/>
</dbReference>
<sequence>MNLIYLHTHDTGRYLEPYGYAVPTPRLRELAGQSALFRNNYCCGPTCSPSRSAMLTGMVPHSCGMMGLAHRGFSIDYTKHLAQYLGRNGFETVLCGMQHEAADAGMIGYSRVYIADKAGMENATQWDEANAASAISFLRENHSKPFFLSFGLEHTHRPFTEFDDDLSRKYLRSPDPLPNSPEIRGDMQGFLTSARRADTVLGSVLDEIRRLGLDKDSVIFYTTDHGIAFPFMKCNLYDSGIGTALMIRYPGNPSAGAAKDSLTSHLDVFPTVCDLLGVPKPEWLQGKSLLPILENKSDEVNDRIFAEVTYHASYDPQRAVRTKRYKYIRRFNPEHTVPVLANIDNSPSKEYMLSAGLAEMAIDQEQLFDLDLDPNERQNRVHDGQYTAVRKELSDMLDHFMEETDDPLRKGPVPLPKGAFVNTLACADPESLREEDIFTQET</sequence>
<dbReference type="Proteomes" id="UP000595917">
    <property type="component" value="Chromosome"/>
</dbReference>
<protein>
    <submittedName>
        <fullName evidence="5">Sulfatase</fullName>
    </submittedName>
</protein>
<dbReference type="Pfam" id="PF00884">
    <property type="entry name" value="Sulfatase"/>
    <property type="match status" value="1"/>
</dbReference>
<proteinExistence type="inferred from homology"/>
<dbReference type="PROSITE" id="PS00523">
    <property type="entry name" value="SULFATASE_1"/>
    <property type="match status" value="1"/>
</dbReference>
<dbReference type="InterPro" id="IPR000917">
    <property type="entry name" value="Sulfatase_N"/>
</dbReference>
<dbReference type="EMBL" id="CP067089">
    <property type="protein sequence ID" value="QQO08475.1"/>
    <property type="molecule type" value="Genomic_DNA"/>
</dbReference>
<evidence type="ECO:0000259" key="4">
    <source>
        <dbReference type="Pfam" id="PF00884"/>
    </source>
</evidence>
<evidence type="ECO:0000256" key="2">
    <source>
        <dbReference type="ARBA" id="ARBA00022723"/>
    </source>
</evidence>
<organism evidence="5 6">
    <name type="scientific">Breznakiella homolactica</name>
    <dbReference type="NCBI Taxonomy" id="2798577"/>
    <lineage>
        <taxon>Bacteria</taxon>
        <taxon>Pseudomonadati</taxon>
        <taxon>Spirochaetota</taxon>
        <taxon>Spirochaetia</taxon>
        <taxon>Spirochaetales</taxon>
        <taxon>Breznakiellaceae</taxon>
        <taxon>Breznakiella</taxon>
    </lineage>
</organism>
<keyword evidence="3" id="KW-0378">Hydrolase</keyword>
<dbReference type="InterPro" id="IPR017850">
    <property type="entry name" value="Alkaline_phosphatase_core_sf"/>
</dbReference>
<dbReference type="RefSeq" id="WP_215625781.1">
    <property type="nucleotide sequence ID" value="NZ_CP067089.2"/>
</dbReference>
<name>A0A7T7XL94_9SPIR</name>
<evidence type="ECO:0000256" key="3">
    <source>
        <dbReference type="ARBA" id="ARBA00022801"/>
    </source>
</evidence>
<reference evidence="5" key="1">
    <citation type="submission" date="2021-01" db="EMBL/GenBank/DDBJ databases">
        <title>Description of Breznakiella homolactica.</title>
        <authorList>
            <person name="Song Y."/>
            <person name="Brune A."/>
        </authorList>
    </citation>
    <scope>NUCLEOTIDE SEQUENCE</scope>
    <source>
        <strain evidence="5">RmG30</strain>
    </source>
</reference>
<keyword evidence="6" id="KW-1185">Reference proteome</keyword>
<evidence type="ECO:0000256" key="1">
    <source>
        <dbReference type="ARBA" id="ARBA00008779"/>
    </source>
</evidence>
<dbReference type="InterPro" id="IPR024607">
    <property type="entry name" value="Sulfatase_CS"/>
</dbReference>
<dbReference type="KEGG" id="bhc:JFL75_16280"/>
<comment type="similarity">
    <text evidence="1">Belongs to the sulfatase family.</text>
</comment>
<dbReference type="SUPFAM" id="SSF53649">
    <property type="entry name" value="Alkaline phosphatase-like"/>
    <property type="match status" value="1"/>
</dbReference>
<dbReference type="Gene3D" id="3.40.720.10">
    <property type="entry name" value="Alkaline Phosphatase, subunit A"/>
    <property type="match status" value="1"/>
</dbReference>
<dbReference type="AlphaFoldDB" id="A0A7T7XL94"/>
<evidence type="ECO:0000313" key="6">
    <source>
        <dbReference type="Proteomes" id="UP000595917"/>
    </source>
</evidence>
<dbReference type="GO" id="GO:0046872">
    <property type="term" value="F:metal ion binding"/>
    <property type="evidence" value="ECO:0007669"/>
    <property type="project" value="UniProtKB-KW"/>
</dbReference>